<dbReference type="RefSeq" id="WP_125226743.1">
    <property type="nucleotide sequence ID" value="NZ_RQYT01000002.1"/>
</dbReference>
<sequence length="148" mass="14981">MSTGGPQRRGRERGLATAVEAAIVLPVMMLLVGLVVVLAGRALAQQAVSGAAFAAARAASLERTAGAADRAARDMAQVDLGSSRVTCESITVGVDASGLAAPRGAEAFVEVSVSCVAVFPVSLPGLPERATLVGHGRSPVDTFRSRRG</sequence>
<reference evidence="3 4" key="1">
    <citation type="submission" date="2018-11" db="EMBL/GenBank/DDBJ databases">
        <title>Genomes From Bacteria Associated with the Canine Oral Cavity: a Test Case for Automated Genome-Based Taxonomic Assignment.</title>
        <authorList>
            <person name="Coil D.A."/>
            <person name="Jospin G."/>
            <person name="Darling A.E."/>
            <person name="Wallis C."/>
            <person name="Davis I.J."/>
            <person name="Harris S."/>
            <person name="Eisen J.A."/>
            <person name="Holcombe L.J."/>
            <person name="O'Flynn C."/>
        </authorList>
    </citation>
    <scope>NUCLEOTIDE SEQUENCE [LARGE SCALE GENOMIC DNA]</scope>
    <source>
        <strain evidence="3 4">OH2822_COT-296</strain>
    </source>
</reference>
<organism evidence="3 4">
    <name type="scientific">Arachnia propionica</name>
    <dbReference type="NCBI Taxonomy" id="1750"/>
    <lineage>
        <taxon>Bacteria</taxon>
        <taxon>Bacillati</taxon>
        <taxon>Actinomycetota</taxon>
        <taxon>Actinomycetes</taxon>
        <taxon>Propionibacteriales</taxon>
        <taxon>Propionibacteriaceae</taxon>
        <taxon>Arachnia</taxon>
    </lineage>
</organism>
<dbReference type="Proteomes" id="UP000280935">
    <property type="component" value="Unassembled WGS sequence"/>
</dbReference>
<dbReference type="Pfam" id="PF07811">
    <property type="entry name" value="TadE"/>
    <property type="match status" value="1"/>
</dbReference>
<dbReference type="EMBL" id="RQYT01000002">
    <property type="protein sequence ID" value="RRD51151.1"/>
    <property type="molecule type" value="Genomic_DNA"/>
</dbReference>
<feature type="transmembrane region" description="Helical" evidence="1">
    <location>
        <begin position="21"/>
        <end position="44"/>
    </location>
</feature>
<keyword evidence="1" id="KW-0472">Membrane</keyword>
<dbReference type="OrthoDB" id="3732757at2"/>
<dbReference type="InterPro" id="IPR012495">
    <property type="entry name" value="TadE-like_dom"/>
</dbReference>
<dbReference type="AlphaFoldDB" id="A0A3P1WY37"/>
<evidence type="ECO:0000313" key="3">
    <source>
        <dbReference type="EMBL" id="RRD51151.1"/>
    </source>
</evidence>
<gene>
    <name evidence="3" type="ORF">EII35_01770</name>
</gene>
<name>A0A3P1WY37_9ACTN</name>
<comment type="caution">
    <text evidence="3">The sequence shown here is derived from an EMBL/GenBank/DDBJ whole genome shotgun (WGS) entry which is preliminary data.</text>
</comment>
<evidence type="ECO:0000313" key="4">
    <source>
        <dbReference type="Proteomes" id="UP000280935"/>
    </source>
</evidence>
<keyword evidence="1" id="KW-0812">Transmembrane</keyword>
<keyword evidence="1" id="KW-1133">Transmembrane helix</keyword>
<protein>
    <submittedName>
        <fullName evidence="3">Pilus assembly protein</fullName>
    </submittedName>
</protein>
<proteinExistence type="predicted"/>
<accession>A0A3P1WY37</accession>
<feature type="domain" description="TadE-like" evidence="2">
    <location>
        <begin position="16"/>
        <end position="57"/>
    </location>
</feature>
<evidence type="ECO:0000259" key="2">
    <source>
        <dbReference type="Pfam" id="PF07811"/>
    </source>
</evidence>
<evidence type="ECO:0000256" key="1">
    <source>
        <dbReference type="SAM" id="Phobius"/>
    </source>
</evidence>